<dbReference type="SUPFAM" id="SSF55856">
    <property type="entry name" value="Cytochrome b5-like heme/steroid binding domain"/>
    <property type="match status" value="1"/>
</dbReference>
<dbReference type="PROSITE" id="PS50255">
    <property type="entry name" value="CYTOCHROME_B5_2"/>
    <property type="match status" value="1"/>
</dbReference>
<dbReference type="VEuPathDB" id="FungiDB:AFLA_000164"/>
<dbReference type="InterPro" id="IPR036400">
    <property type="entry name" value="Cyt_B5-like_heme/steroid_sf"/>
</dbReference>
<dbReference type="Pfam" id="PF00173">
    <property type="entry name" value="Cyt-b5"/>
    <property type="match status" value="1"/>
</dbReference>
<evidence type="ECO:0000259" key="2">
    <source>
        <dbReference type="PROSITE" id="PS50255"/>
    </source>
</evidence>
<feature type="signal peptide" evidence="1">
    <location>
        <begin position="1"/>
        <end position="16"/>
    </location>
</feature>
<proteinExistence type="predicted"/>
<feature type="domain" description="Cytochrome b5 heme-binding" evidence="2">
    <location>
        <begin position="45"/>
        <end position="92"/>
    </location>
</feature>
<name>A0A5N6GP66_ASPFL</name>
<dbReference type="Proteomes" id="UP000325434">
    <property type="component" value="Unassembled WGS sequence"/>
</dbReference>
<accession>A0A5N6GP66</accession>
<dbReference type="EMBL" id="ML734652">
    <property type="protein sequence ID" value="KAB8242939.1"/>
    <property type="molecule type" value="Genomic_DNA"/>
</dbReference>
<gene>
    <name evidence="3" type="ORF">BDV35DRAFT_396296</name>
</gene>
<protein>
    <recommendedName>
        <fullName evidence="2">Cytochrome b5 heme-binding domain-containing protein</fullName>
    </recommendedName>
</protein>
<evidence type="ECO:0000313" key="3">
    <source>
        <dbReference type="EMBL" id="KAB8242939.1"/>
    </source>
</evidence>
<evidence type="ECO:0000256" key="1">
    <source>
        <dbReference type="SAM" id="SignalP"/>
    </source>
</evidence>
<dbReference type="VEuPathDB" id="FungiDB:F9C07_1704"/>
<dbReference type="Gene3D" id="3.10.120.10">
    <property type="entry name" value="Cytochrome b5-like heme/steroid binding domain"/>
    <property type="match status" value="1"/>
</dbReference>
<feature type="chain" id="PRO_5024983589" description="Cytochrome b5 heme-binding domain-containing protein" evidence="1">
    <location>
        <begin position="17"/>
        <end position="116"/>
    </location>
</feature>
<sequence>MKLSLILAACATLAAAAVTESTAFFAATENMSFPKDVFITSPSGSSAVQGHPGGSDLLQDAIGKDATDLFSSSKHSTNARLLLLSMQVAVAETSSAFKVEWWQGFEREEWNVSPVD</sequence>
<organism evidence="3">
    <name type="scientific">Aspergillus flavus</name>
    <dbReference type="NCBI Taxonomy" id="5059"/>
    <lineage>
        <taxon>Eukaryota</taxon>
        <taxon>Fungi</taxon>
        <taxon>Dikarya</taxon>
        <taxon>Ascomycota</taxon>
        <taxon>Pezizomycotina</taxon>
        <taxon>Eurotiomycetes</taxon>
        <taxon>Eurotiomycetidae</taxon>
        <taxon>Eurotiales</taxon>
        <taxon>Aspergillaceae</taxon>
        <taxon>Aspergillus</taxon>
        <taxon>Aspergillus subgen. Circumdati</taxon>
    </lineage>
</organism>
<dbReference type="InterPro" id="IPR001199">
    <property type="entry name" value="Cyt_B5-like_heme/steroid-bd"/>
</dbReference>
<dbReference type="AlphaFoldDB" id="A0A5N6GP66"/>
<keyword evidence="1" id="KW-0732">Signal</keyword>
<reference evidence="3" key="1">
    <citation type="submission" date="2019-04" db="EMBL/GenBank/DDBJ databases">
        <title>Friends and foes A comparative genomics study of 23 Aspergillus species from section Flavi.</title>
        <authorList>
            <consortium name="DOE Joint Genome Institute"/>
            <person name="Kjaerbolling I."/>
            <person name="Vesth T."/>
            <person name="Frisvad J.C."/>
            <person name="Nybo J.L."/>
            <person name="Theobald S."/>
            <person name="Kildgaard S."/>
            <person name="Isbrandt T."/>
            <person name="Kuo A."/>
            <person name="Sato A."/>
            <person name="Lyhne E.K."/>
            <person name="Kogle M.E."/>
            <person name="Wiebenga A."/>
            <person name="Kun R.S."/>
            <person name="Lubbers R.J."/>
            <person name="Makela M.R."/>
            <person name="Barry K."/>
            <person name="Chovatia M."/>
            <person name="Clum A."/>
            <person name="Daum C."/>
            <person name="Haridas S."/>
            <person name="He G."/>
            <person name="LaButti K."/>
            <person name="Lipzen A."/>
            <person name="Mondo S."/>
            <person name="Riley R."/>
            <person name="Salamov A."/>
            <person name="Simmons B.A."/>
            <person name="Magnuson J.K."/>
            <person name="Henrissat B."/>
            <person name="Mortensen U.H."/>
            <person name="Larsen T.O."/>
            <person name="Devries R.P."/>
            <person name="Grigoriev I.V."/>
            <person name="Machida M."/>
            <person name="Baker S.E."/>
            <person name="Andersen M.R."/>
        </authorList>
    </citation>
    <scope>NUCLEOTIDE SEQUENCE [LARGE SCALE GENOMIC DNA]</scope>
    <source>
        <strain evidence="3">CBS 121.62</strain>
    </source>
</reference>